<dbReference type="EMBL" id="CP037899">
    <property type="protein sequence ID" value="QDQ41413.1"/>
    <property type="molecule type" value="Genomic_DNA"/>
</dbReference>
<evidence type="ECO:0000256" key="1">
    <source>
        <dbReference type="SAM" id="Phobius"/>
    </source>
</evidence>
<accession>A0A0C1UMU7</accession>
<name>A0A0C1UMU7_9BACT</name>
<reference evidence="3" key="2">
    <citation type="journal article" date="2019" name="BMC Genomics">
        <title>Complete genome sequence analysis of the thermoacidophilic verrucomicrobial methanotroph 'Candidatus Methylacidiphilum kamchatkense' strain Kam1 and comparison with its closest relatives.</title>
        <authorList>
            <person name="Kruse T."/>
            <person name="Ratnadevi C.M."/>
            <person name="Erikstad H.A."/>
            <person name="Birkeland N.K."/>
        </authorList>
    </citation>
    <scope>NUCLEOTIDE SEQUENCE</scope>
    <source>
        <strain evidence="3">Kam1</strain>
    </source>
</reference>
<keyword evidence="1" id="KW-0812">Transmembrane</keyword>
<dbReference type="RefSeq" id="WP_039722162.1">
    <property type="nucleotide sequence ID" value="NZ_CP037899.1"/>
</dbReference>
<evidence type="ECO:0000313" key="2">
    <source>
        <dbReference type="EMBL" id="KIE57909.1"/>
    </source>
</evidence>
<dbReference type="OrthoDB" id="197231at2"/>
<feature type="transmembrane region" description="Helical" evidence="1">
    <location>
        <begin position="76"/>
        <end position="101"/>
    </location>
</feature>
<sequence length="136" mass="15301">MKNRIKDFYPNGTLERGALKEKQENINIEFLDELELPSKNEKEENVEEDPSPLIIDLGLGKPIVIPSNKKKINGAILFLFLLFPLLFLSLPLLGVYIFSSFSGGHLCWHQKTGFLSGLLLSLLIFGVFLASLIKKN</sequence>
<dbReference type="Proteomes" id="UP000315925">
    <property type="component" value="Chromosome"/>
</dbReference>
<protein>
    <submittedName>
        <fullName evidence="3">Uncharacterized protein</fullName>
    </submittedName>
</protein>
<dbReference type="AlphaFoldDB" id="A0A0C1UMU7"/>
<reference evidence="2 4" key="1">
    <citation type="submission" date="2014-08" db="EMBL/GenBank/DDBJ databases">
        <title>Methylacidiphilum kamchatkense strain Kam1 draft genome sequence.</title>
        <authorList>
            <person name="Birkeland N.-K."/>
            <person name="Erikstad H.A."/>
        </authorList>
    </citation>
    <scope>NUCLEOTIDE SEQUENCE [LARGE SCALE GENOMIC DNA]</scope>
    <source>
        <strain evidence="2 4">Kam1</strain>
    </source>
</reference>
<gene>
    <name evidence="2" type="ORF">A946_10730</name>
    <name evidence="3" type="ORF">kam1_156</name>
</gene>
<evidence type="ECO:0000313" key="5">
    <source>
        <dbReference type="Proteomes" id="UP000315925"/>
    </source>
</evidence>
<dbReference type="EMBL" id="JQNX01000009">
    <property type="protein sequence ID" value="KIE57909.1"/>
    <property type="molecule type" value="Genomic_DNA"/>
</dbReference>
<keyword evidence="4" id="KW-1185">Reference proteome</keyword>
<keyword evidence="1" id="KW-1133">Transmembrane helix</keyword>
<proteinExistence type="predicted"/>
<dbReference type="Proteomes" id="UP000031594">
    <property type="component" value="Unassembled WGS sequence"/>
</dbReference>
<feature type="transmembrane region" description="Helical" evidence="1">
    <location>
        <begin position="113"/>
        <end position="133"/>
    </location>
</feature>
<keyword evidence="1" id="KW-0472">Membrane</keyword>
<dbReference type="KEGG" id="mkc:kam1_156"/>
<dbReference type="STRING" id="1202785.A946_10730"/>
<organism evidence="3 5">
    <name type="scientific">Methylacidiphilum kamchatkense Kam1</name>
    <dbReference type="NCBI Taxonomy" id="1202785"/>
    <lineage>
        <taxon>Bacteria</taxon>
        <taxon>Pseudomonadati</taxon>
        <taxon>Verrucomicrobiota</taxon>
        <taxon>Methylacidiphilae</taxon>
        <taxon>Methylacidiphilales</taxon>
        <taxon>Methylacidiphilaceae</taxon>
        <taxon>Methylacidiphilum (ex Ratnadevi et al. 2023)</taxon>
    </lineage>
</organism>
<reference evidence="5" key="3">
    <citation type="submission" date="2019-03" db="EMBL/GenBank/DDBJ databases">
        <title>Complete genome of Methylacidiphilum kamchatkense Kam1.</title>
        <authorList>
            <person name="Kruse T."/>
            <person name="Murarilal Ratnadevi C."/>
            <person name="Erikstad H.-A."/>
            <person name="Birkeland N.-K."/>
        </authorList>
    </citation>
    <scope>NUCLEOTIDE SEQUENCE [LARGE SCALE GENOMIC DNA]</scope>
    <source>
        <strain evidence="5">kam1</strain>
    </source>
</reference>
<evidence type="ECO:0000313" key="4">
    <source>
        <dbReference type="Proteomes" id="UP000031594"/>
    </source>
</evidence>
<evidence type="ECO:0000313" key="3">
    <source>
        <dbReference type="EMBL" id="QDQ41413.1"/>
    </source>
</evidence>